<protein>
    <recommendedName>
        <fullName evidence="1">Magnesium chelatase ChlI-like catalytic domain-containing protein</fullName>
    </recommendedName>
</protein>
<evidence type="ECO:0000259" key="1">
    <source>
        <dbReference type="Pfam" id="PF01078"/>
    </source>
</evidence>
<comment type="caution">
    <text evidence="2">The sequence shown here is derived from an EMBL/GenBank/DDBJ whole genome shotgun (WGS) entry which is preliminary data.</text>
</comment>
<evidence type="ECO:0000313" key="3">
    <source>
        <dbReference type="Proteomes" id="UP000477543"/>
    </source>
</evidence>
<feature type="domain" description="Magnesium chelatase ChlI-like catalytic" evidence="1">
    <location>
        <begin position="1"/>
        <end position="80"/>
    </location>
</feature>
<accession>A0A6L9G651</accession>
<dbReference type="EMBL" id="WYDN01000008">
    <property type="protein sequence ID" value="NAZ16463.1"/>
    <property type="molecule type" value="Genomic_DNA"/>
</dbReference>
<organism evidence="2 3">
    <name type="scientific">Glutamicibacter soli</name>
    <dbReference type="NCBI Taxonomy" id="453836"/>
    <lineage>
        <taxon>Bacteria</taxon>
        <taxon>Bacillati</taxon>
        <taxon>Actinomycetota</taxon>
        <taxon>Actinomycetes</taxon>
        <taxon>Micrococcales</taxon>
        <taxon>Micrococcaceae</taxon>
        <taxon>Glutamicibacter</taxon>
    </lineage>
</organism>
<dbReference type="Proteomes" id="UP000477543">
    <property type="component" value="Unassembled WGS sequence"/>
</dbReference>
<gene>
    <name evidence="2" type="ORF">GT020_10365</name>
</gene>
<sequence length="109" mass="11868">MPEILPPLNHLQALEATAVHSITYGAQEPITALRREPEFIAPHHTASLTVLIGSGTRKMLPGAITRAHHGVLFLEGLRTFALVMPGPGTRQAYRSVKRRVRTSKAPSLS</sequence>
<reference evidence="2 3" key="1">
    <citation type="submission" date="2020-01" db="EMBL/GenBank/DDBJ databases">
        <title>Glutamicibacter soli M275.</title>
        <authorList>
            <person name="Meng X."/>
        </authorList>
    </citation>
    <scope>NUCLEOTIDE SEQUENCE [LARGE SCALE GENOMIC DNA]</scope>
    <source>
        <strain evidence="2 3">M275</strain>
    </source>
</reference>
<evidence type="ECO:0000313" key="2">
    <source>
        <dbReference type="EMBL" id="NAZ16463.1"/>
    </source>
</evidence>
<name>A0A6L9G651_9MICC</name>
<proteinExistence type="predicted"/>
<dbReference type="InterPro" id="IPR000523">
    <property type="entry name" value="Mg_chelatse_chII-like_cat_dom"/>
</dbReference>
<dbReference type="AlphaFoldDB" id="A0A6L9G651"/>
<dbReference type="GO" id="GO:0005524">
    <property type="term" value="F:ATP binding"/>
    <property type="evidence" value="ECO:0007669"/>
    <property type="project" value="InterPro"/>
</dbReference>
<dbReference type="Pfam" id="PF01078">
    <property type="entry name" value="Mg_chelatase"/>
    <property type="match status" value="1"/>
</dbReference>